<dbReference type="Gene3D" id="1.10.150.120">
    <property type="entry name" value="[2Fe-2S]-binding domain"/>
    <property type="match status" value="1"/>
</dbReference>
<dbReference type="Gene3D" id="3.30.390.50">
    <property type="entry name" value="CO dehydrogenase flavoprotein, C-terminal domain"/>
    <property type="match status" value="1"/>
</dbReference>
<dbReference type="InterPro" id="IPR016208">
    <property type="entry name" value="Ald_Oxase/xanthine_DH-like"/>
</dbReference>
<evidence type="ECO:0000256" key="3">
    <source>
        <dbReference type="ARBA" id="ARBA00022714"/>
    </source>
</evidence>
<dbReference type="SMART" id="SM01008">
    <property type="entry name" value="Ald_Xan_dh_C"/>
    <property type="match status" value="1"/>
</dbReference>
<feature type="non-terminal residue" evidence="11">
    <location>
        <position position="1"/>
    </location>
</feature>
<dbReference type="Pfam" id="PF01315">
    <property type="entry name" value="Ald_Xan_dh_C"/>
    <property type="match status" value="1"/>
</dbReference>
<evidence type="ECO:0000256" key="1">
    <source>
        <dbReference type="ARBA" id="ARBA00022505"/>
    </source>
</evidence>
<evidence type="ECO:0000256" key="5">
    <source>
        <dbReference type="ARBA" id="ARBA00022827"/>
    </source>
</evidence>
<dbReference type="InterPro" id="IPR002888">
    <property type="entry name" value="2Fe-2S-bd"/>
</dbReference>
<evidence type="ECO:0000256" key="2">
    <source>
        <dbReference type="ARBA" id="ARBA00022630"/>
    </source>
</evidence>
<dbReference type="Pfam" id="PF00941">
    <property type="entry name" value="FAD_binding_5"/>
    <property type="match status" value="1"/>
</dbReference>
<dbReference type="InterPro" id="IPR016167">
    <property type="entry name" value="FAD-bd_PCMH_sub1"/>
</dbReference>
<feature type="domain" description="FAD-binding PCMH-type" evidence="10">
    <location>
        <begin position="148"/>
        <end position="345"/>
    </location>
</feature>
<dbReference type="STRING" id="10195.A0A3M7Q533"/>
<dbReference type="InterPro" id="IPR006058">
    <property type="entry name" value="2Fe2S_fd_BS"/>
</dbReference>
<dbReference type="InterPro" id="IPR036683">
    <property type="entry name" value="CO_DH_flav_C_dom_sf"/>
</dbReference>
<dbReference type="InterPro" id="IPR016166">
    <property type="entry name" value="FAD-bd_PCMH"/>
</dbReference>
<dbReference type="InterPro" id="IPR002346">
    <property type="entry name" value="Mopterin_DH_FAD-bd"/>
</dbReference>
<dbReference type="Gene3D" id="3.30.465.10">
    <property type="match status" value="1"/>
</dbReference>
<keyword evidence="5" id="KW-0274">FAD</keyword>
<evidence type="ECO:0000256" key="9">
    <source>
        <dbReference type="ARBA" id="ARBA00034078"/>
    </source>
</evidence>
<dbReference type="PROSITE" id="PS51387">
    <property type="entry name" value="FAD_PCMH"/>
    <property type="match status" value="1"/>
</dbReference>
<keyword evidence="12" id="KW-1185">Reference proteome</keyword>
<dbReference type="PANTHER" id="PTHR11908">
    <property type="entry name" value="XANTHINE DEHYDROGENASE"/>
    <property type="match status" value="1"/>
</dbReference>
<dbReference type="GO" id="GO:0051537">
    <property type="term" value="F:2 iron, 2 sulfur cluster binding"/>
    <property type="evidence" value="ECO:0007669"/>
    <property type="project" value="UniProtKB-KW"/>
</dbReference>
<dbReference type="InterPro" id="IPR036856">
    <property type="entry name" value="Ald_Oxase/Xan_DH_a/b_sf"/>
</dbReference>
<dbReference type="SUPFAM" id="SSF56176">
    <property type="entry name" value="FAD-binding/transporter-associated domain-like"/>
    <property type="match status" value="1"/>
</dbReference>
<name>A0A3M7Q533_BRAPC</name>
<evidence type="ECO:0000313" key="12">
    <source>
        <dbReference type="Proteomes" id="UP000276133"/>
    </source>
</evidence>
<dbReference type="OrthoDB" id="8300278at2759"/>
<organism evidence="11 12">
    <name type="scientific">Brachionus plicatilis</name>
    <name type="common">Marine rotifer</name>
    <name type="synonym">Brachionus muelleri</name>
    <dbReference type="NCBI Taxonomy" id="10195"/>
    <lineage>
        <taxon>Eukaryota</taxon>
        <taxon>Metazoa</taxon>
        <taxon>Spiralia</taxon>
        <taxon>Gnathifera</taxon>
        <taxon>Rotifera</taxon>
        <taxon>Eurotatoria</taxon>
        <taxon>Monogononta</taxon>
        <taxon>Pseudotrocha</taxon>
        <taxon>Ploima</taxon>
        <taxon>Brachionidae</taxon>
        <taxon>Brachionus</taxon>
    </lineage>
</organism>
<dbReference type="InterPro" id="IPR036318">
    <property type="entry name" value="FAD-bd_PCMH-like_sf"/>
</dbReference>
<dbReference type="Gene3D" id="3.10.20.30">
    <property type="match status" value="1"/>
</dbReference>
<dbReference type="Gene3D" id="3.30.43.10">
    <property type="entry name" value="Uridine Diphospho-n-acetylenolpyruvylglucosamine Reductase, domain 2"/>
    <property type="match status" value="1"/>
</dbReference>
<dbReference type="GO" id="GO:0016491">
    <property type="term" value="F:oxidoreductase activity"/>
    <property type="evidence" value="ECO:0007669"/>
    <property type="project" value="UniProtKB-KW"/>
</dbReference>
<comment type="caution">
    <text evidence="11">The sequence shown here is derived from an EMBL/GenBank/DDBJ whole genome shotgun (WGS) entry which is preliminary data.</text>
</comment>
<dbReference type="InterPro" id="IPR005107">
    <property type="entry name" value="CO_DH_flav_C"/>
</dbReference>
<dbReference type="EMBL" id="REGN01007503">
    <property type="protein sequence ID" value="RNA06065.1"/>
    <property type="molecule type" value="Genomic_DNA"/>
</dbReference>
<dbReference type="SUPFAM" id="SSF55447">
    <property type="entry name" value="CO dehydrogenase flavoprotein C-terminal domain-like"/>
    <property type="match status" value="1"/>
</dbReference>
<keyword evidence="8" id="KW-0411">Iron-sulfur</keyword>
<dbReference type="Proteomes" id="UP000276133">
    <property type="component" value="Unassembled WGS sequence"/>
</dbReference>
<keyword evidence="7" id="KW-0408">Iron</keyword>
<keyword evidence="3" id="KW-0001">2Fe-2S</keyword>
<dbReference type="InterPro" id="IPR036010">
    <property type="entry name" value="2Fe-2S_ferredoxin-like_sf"/>
</dbReference>
<dbReference type="Gene3D" id="3.90.1170.50">
    <property type="entry name" value="Aldehyde oxidase/xanthine dehydrogenase, a/b hammerhead"/>
    <property type="match status" value="1"/>
</dbReference>
<dbReference type="InterPro" id="IPR000674">
    <property type="entry name" value="Ald_Oxase/Xan_DH_a/b"/>
</dbReference>
<dbReference type="InterPro" id="IPR036884">
    <property type="entry name" value="2Fe-2S-bd_dom_sf"/>
</dbReference>
<dbReference type="InterPro" id="IPR016169">
    <property type="entry name" value="FAD-bd_PCMH_sub2"/>
</dbReference>
<keyword evidence="6" id="KW-0560">Oxidoreductase</keyword>
<gene>
    <name evidence="11" type="ORF">BpHYR1_032842</name>
</gene>
<dbReference type="InterPro" id="IPR012675">
    <property type="entry name" value="Beta-grasp_dom_sf"/>
</dbReference>
<protein>
    <submittedName>
        <fullName evidence="11">Xanthine dehydrogenase-like</fullName>
    </submittedName>
</protein>
<dbReference type="Pfam" id="PF01799">
    <property type="entry name" value="Fer2_2"/>
    <property type="match status" value="1"/>
</dbReference>
<keyword evidence="1" id="KW-0500">Molybdenum</keyword>
<dbReference type="GO" id="GO:0071949">
    <property type="term" value="F:FAD binding"/>
    <property type="evidence" value="ECO:0007669"/>
    <property type="project" value="InterPro"/>
</dbReference>
<dbReference type="SUPFAM" id="SSF47741">
    <property type="entry name" value="CO dehydrogenase ISP C-domain like"/>
    <property type="match status" value="1"/>
</dbReference>
<evidence type="ECO:0000313" key="11">
    <source>
        <dbReference type="EMBL" id="RNA06065.1"/>
    </source>
</evidence>
<reference evidence="11 12" key="1">
    <citation type="journal article" date="2018" name="Sci. Rep.">
        <title>Genomic signatures of local adaptation to the degree of environmental predictability in rotifers.</title>
        <authorList>
            <person name="Franch-Gras L."/>
            <person name="Hahn C."/>
            <person name="Garcia-Roger E.M."/>
            <person name="Carmona M.J."/>
            <person name="Serra M."/>
            <person name="Gomez A."/>
        </authorList>
    </citation>
    <scope>NUCLEOTIDE SEQUENCE [LARGE SCALE GENOMIC DNA]</scope>
    <source>
        <strain evidence="11">HYR1</strain>
    </source>
</reference>
<keyword evidence="2" id="KW-0285">Flavoprotein</keyword>
<comment type="cofactor">
    <cofactor evidence="9">
        <name>[2Fe-2S] cluster</name>
        <dbReference type="ChEBI" id="CHEBI:190135"/>
    </cofactor>
</comment>
<keyword evidence="4" id="KW-0479">Metal-binding</keyword>
<dbReference type="SMART" id="SM01092">
    <property type="entry name" value="CO_deh_flav_C"/>
    <property type="match status" value="1"/>
</dbReference>
<evidence type="ECO:0000256" key="8">
    <source>
        <dbReference type="ARBA" id="ARBA00023014"/>
    </source>
</evidence>
<evidence type="ECO:0000256" key="7">
    <source>
        <dbReference type="ARBA" id="ARBA00023004"/>
    </source>
</evidence>
<dbReference type="AlphaFoldDB" id="A0A3M7Q533"/>
<sequence>HFFQRTKVYCHEGGCGSCVVCASYLDKITNKPEEISVNSCLFPLYSCDGYSFTTVEGLGSKKNGLHPVQKRLADKNGSQCGYCSPGFVMTMYSKLKNNPRPSKEEIEKSFDGSMTSFASDKDPIDIEDLTSLKCLSPECDHDNKMLRIDMQNKTWFAPVSLEDLFSIFYIKEKKFRLMFGNTSIGVYKKQACFDGFINVKGIQELYGIKFENDRLTIGANCSLSNLIRIFAKYSEKCPAKFGHLKKLGQCFLKIGNVHVRNSACWAGNLAVKKQFGEFPSDVMTILETSGAKLNVYRNIRDLRGPMEMNIENFLHDPEIVVGEFLIESLTLDALDQEKTVCMYRKVMPRSQNAHAYVNSGFRFEFESAQSTKLVNEPLLCFNGIDENFFHAEKTQKFLQNKDLLDSAVFTGSVKILNDELRESGILVQKDPLLTTPDYRISLALSMYYKFYIQILHSKSKEIKTELKSLPESIVDSRKISNSEESVEIDNQSFPLTKPIPKLNAYSQTSGETKYVDDLPPSAHQTHGAFILSTIASAKIDHIDIEQALNMNGVLGIYLAKDIPGENNLMPKPFIQEPIFADKEVIYARQPIGLVVAKTKEIAKKAAGIVRVKYTDIKKPILNIQDAIAQKSFHPKPSCGDIIKGKRLFFVILKNHLL</sequence>
<evidence type="ECO:0000256" key="4">
    <source>
        <dbReference type="ARBA" id="ARBA00022723"/>
    </source>
</evidence>
<accession>A0A3M7Q533</accession>
<evidence type="ECO:0000259" key="10">
    <source>
        <dbReference type="PROSITE" id="PS51387"/>
    </source>
</evidence>
<proteinExistence type="predicted"/>
<dbReference type="PROSITE" id="PS00197">
    <property type="entry name" value="2FE2S_FER_1"/>
    <property type="match status" value="1"/>
</dbReference>
<dbReference type="PANTHER" id="PTHR11908:SF132">
    <property type="entry name" value="ALDEHYDE OXIDASE 1-RELATED"/>
    <property type="match status" value="1"/>
</dbReference>
<dbReference type="SUPFAM" id="SSF54665">
    <property type="entry name" value="CO dehydrogenase molybdoprotein N-domain-like"/>
    <property type="match status" value="1"/>
</dbReference>
<dbReference type="Pfam" id="PF03450">
    <property type="entry name" value="CO_deh_flav_C"/>
    <property type="match status" value="1"/>
</dbReference>
<evidence type="ECO:0000256" key="6">
    <source>
        <dbReference type="ARBA" id="ARBA00023002"/>
    </source>
</evidence>
<dbReference type="SUPFAM" id="SSF54292">
    <property type="entry name" value="2Fe-2S ferredoxin-like"/>
    <property type="match status" value="1"/>
</dbReference>
<dbReference type="GO" id="GO:0005506">
    <property type="term" value="F:iron ion binding"/>
    <property type="evidence" value="ECO:0007669"/>
    <property type="project" value="InterPro"/>
</dbReference>